<dbReference type="Pfam" id="PF02954">
    <property type="entry name" value="HTH_8"/>
    <property type="match status" value="1"/>
</dbReference>
<dbReference type="Gene3D" id="1.10.10.60">
    <property type="entry name" value="Homeodomain-like"/>
    <property type="match status" value="1"/>
</dbReference>
<reference evidence="4" key="1">
    <citation type="submission" date="2017-04" db="EMBL/GenBank/DDBJ databases">
        <authorList>
            <person name="Varghese N."/>
            <person name="Submissions S."/>
        </authorList>
    </citation>
    <scope>NUCLEOTIDE SEQUENCE [LARGE SCALE GENOMIC DNA]</scope>
    <source>
        <strain evidence="4">RKEM611</strain>
    </source>
</reference>
<dbReference type="Proteomes" id="UP000192907">
    <property type="component" value="Unassembled WGS sequence"/>
</dbReference>
<evidence type="ECO:0000313" key="3">
    <source>
        <dbReference type="EMBL" id="SME89725.1"/>
    </source>
</evidence>
<evidence type="ECO:0000259" key="2">
    <source>
        <dbReference type="Pfam" id="PF02954"/>
    </source>
</evidence>
<dbReference type="PANTHER" id="PTHR47918">
    <property type="entry name" value="DNA-BINDING PROTEIN FIS"/>
    <property type="match status" value="1"/>
</dbReference>
<dbReference type="GO" id="GO:0043565">
    <property type="term" value="F:sequence-specific DNA binding"/>
    <property type="evidence" value="ECO:0007669"/>
    <property type="project" value="InterPro"/>
</dbReference>
<evidence type="ECO:0000313" key="4">
    <source>
        <dbReference type="Proteomes" id="UP000192907"/>
    </source>
</evidence>
<evidence type="ECO:0000256" key="1">
    <source>
        <dbReference type="SAM" id="MobiDB-lite"/>
    </source>
</evidence>
<dbReference type="InterPro" id="IPR002197">
    <property type="entry name" value="HTH_Fis"/>
</dbReference>
<dbReference type="InterPro" id="IPR050207">
    <property type="entry name" value="Trans_regulatory_Fis"/>
</dbReference>
<proteinExistence type="predicted"/>
<dbReference type="RefSeq" id="WP_132314585.1">
    <property type="nucleotide sequence ID" value="NZ_FWZT01000001.1"/>
</dbReference>
<accession>A0A1Y6B502</accession>
<protein>
    <submittedName>
        <fullName evidence="3">DNA-binding protein Fis</fullName>
    </submittedName>
</protein>
<keyword evidence="4" id="KW-1185">Reference proteome</keyword>
<dbReference type="PRINTS" id="PR01590">
    <property type="entry name" value="HTHFIS"/>
</dbReference>
<dbReference type="EMBL" id="FWZT01000001">
    <property type="protein sequence ID" value="SME89725.1"/>
    <property type="molecule type" value="Genomic_DNA"/>
</dbReference>
<keyword evidence="3" id="KW-0238">DNA-binding</keyword>
<name>A0A1Y6B502_9BACT</name>
<feature type="region of interest" description="Disordered" evidence="1">
    <location>
        <begin position="1"/>
        <end position="32"/>
    </location>
</feature>
<feature type="compositionally biased region" description="Low complexity" evidence="1">
    <location>
        <begin position="1"/>
        <end position="26"/>
    </location>
</feature>
<dbReference type="InterPro" id="IPR009057">
    <property type="entry name" value="Homeodomain-like_sf"/>
</dbReference>
<gene>
    <name evidence="3" type="ORF">SAMN06296036_101293</name>
</gene>
<sequence length="120" mass="13517">MDQIISQTPRPGQGSSSSQSQIPSKPANMTSRGINIDDVDLIKRLDKYSIEDVVELKISRFLDQIGTFYPENVHELIMSKVEKPLLIQILRRVGGNQVQAAKILGINRNTLRKKIKLYGI</sequence>
<dbReference type="SUPFAM" id="SSF46689">
    <property type="entry name" value="Homeodomain-like"/>
    <property type="match status" value="1"/>
</dbReference>
<feature type="domain" description="DNA binding HTH" evidence="2">
    <location>
        <begin position="79"/>
        <end position="117"/>
    </location>
</feature>
<dbReference type="PANTHER" id="PTHR47918:SF1">
    <property type="entry name" value="DNA-BINDING PROTEIN FIS"/>
    <property type="match status" value="1"/>
</dbReference>
<dbReference type="STRING" id="1513793.SAMN06296036_101293"/>
<organism evidence="3 4">
    <name type="scientific">Pseudobacteriovorax antillogorgiicola</name>
    <dbReference type="NCBI Taxonomy" id="1513793"/>
    <lineage>
        <taxon>Bacteria</taxon>
        <taxon>Pseudomonadati</taxon>
        <taxon>Bdellovibrionota</taxon>
        <taxon>Oligoflexia</taxon>
        <taxon>Oligoflexales</taxon>
        <taxon>Pseudobacteriovoracaceae</taxon>
        <taxon>Pseudobacteriovorax</taxon>
    </lineage>
</organism>
<dbReference type="AlphaFoldDB" id="A0A1Y6B502"/>
<dbReference type="OrthoDB" id="5297166at2"/>